<protein>
    <submittedName>
        <fullName evidence="12">Transcription factor family protein, putative</fullName>
        <ecNumber evidence="12">3.1.4.45</ecNumber>
        <ecNumber evidence="12">6.3.2.19</ecNumber>
    </submittedName>
</protein>
<evidence type="ECO:0000256" key="1">
    <source>
        <dbReference type="ARBA" id="ARBA00004123"/>
    </source>
</evidence>
<dbReference type="CDD" id="cd23799">
    <property type="entry name" value="UBCc_UBE2J"/>
    <property type="match status" value="1"/>
</dbReference>
<comment type="subcellular location">
    <subcellularLocation>
        <location evidence="1">Nucleus</location>
    </subcellularLocation>
</comment>
<evidence type="ECO:0000259" key="11">
    <source>
        <dbReference type="PROSITE" id="PS50127"/>
    </source>
</evidence>
<dbReference type="InterPro" id="IPR036867">
    <property type="entry name" value="R3H_dom_sf"/>
</dbReference>
<dbReference type="GeneID" id="14910265"/>
<keyword evidence="8" id="KW-0804">Transcription</keyword>
<organism evidence="12 13">
    <name type="scientific">Ichthyophthirius multifiliis</name>
    <name type="common">White spot disease agent</name>
    <name type="synonym">Ich</name>
    <dbReference type="NCBI Taxonomy" id="5932"/>
    <lineage>
        <taxon>Eukaryota</taxon>
        <taxon>Sar</taxon>
        <taxon>Alveolata</taxon>
        <taxon>Ciliophora</taxon>
        <taxon>Intramacronucleata</taxon>
        <taxon>Oligohymenophorea</taxon>
        <taxon>Hymenostomatida</taxon>
        <taxon>Ophryoglenina</taxon>
        <taxon>Ichthyophthirius</taxon>
    </lineage>
</organism>
<dbReference type="SMART" id="SM00438">
    <property type="entry name" value="ZnF_NFX"/>
    <property type="match status" value="7"/>
</dbReference>
<dbReference type="Proteomes" id="UP000008983">
    <property type="component" value="Unassembled WGS sequence"/>
</dbReference>
<dbReference type="InterPro" id="IPR000967">
    <property type="entry name" value="Znf_NFX1"/>
</dbReference>
<keyword evidence="9" id="KW-0539">Nucleus</keyword>
<dbReference type="InParanoid" id="G0QL29"/>
<keyword evidence="5" id="KW-0863">Zinc-finger</keyword>
<keyword evidence="4" id="KW-0677">Repeat</keyword>
<evidence type="ECO:0000313" key="13">
    <source>
        <dbReference type="Proteomes" id="UP000008983"/>
    </source>
</evidence>
<keyword evidence="13" id="KW-1185">Reference proteome</keyword>
<keyword evidence="12" id="KW-0436">Ligase</keyword>
<dbReference type="CDD" id="cd06008">
    <property type="entry name" value="NF-X1-zinc-finger"/>
    <property type="match status" value="4"/>
</dbReference>
<evidence type="ECO:0000256" key="2">
    <source>
        <dbReference type="ARBA" id="ARBA00007269"/>
    </source>
</evidence>
<name>G0QL29_ICHMU</name>
<dbReference type="GO" id="GO:0000981">
    <property type="term" value="F:DNA-binding transcription factor activity, RNA polymerase II-specific"/>
    <property type="evidence" value="ECO:0007669"/>
    <property type="project" value="TreeGrafter"/>
</dbReference>
<evidence type="ECO:0000256" key="4">
    <source>
        <dbReference type="ARBA" id="ARBA00022737"/>
    </source>
</evidence>
<dbReference type="OMA" id="RFKGPTC"/>
<feature type="domain" description="UBC core" evidence="11">
    <location>
        <begin position="5"/>
        <end position="153"/>
    </location>
</feature>
<dbReference type="SUPFAM" id="SSF54495">
    <property type="entry name" value="UBC-like"/>
    <property type="match status" value="1"/>
</dbReference>
<dbReference type="EC" id="6.3.2.19" evidence="12"/>
<evidence type="ECO:0000256" key="3">
    <source>
        <dbReference type="ARBA" id="ARBA00022723"/>
    </source>
</evidence>
<dbReference type="Gene3D" id="3.30.1370.50">
    <property type="entry name" value="R3H-like domain"/>
    <property type="match status" value="1"/>
</dbReference>
<dbReference type="STRING" id="857967.G0QL29"/>
<dbReference type="EMBL" id="GL983209">
    <property type="protein sequence ID" value="EGR34085.1"/>
    <property type="molecule type" value="Genomic_DNA"/>
</dbReference>
<proteinExistence type="inferred from homology"/>
<dbReference type="OrthoDB" id="6512771at2759"/>
<keyword evidence="7" id="KW-0805">Transcription regulation</keyword>
<dbReference type="GO" id="GO:0003944">
    <property type="term" value="F:N-acetylglucosamine-1-phosphodiester alpha-N-acetylglucosaminidase activity"/>
    <property type="evidence" value="ECO:0007669"/>
    <property type="project" value="UniProtKB-EC"/>
</dbReference>
<dbReference type="EC" id="3.1.4.45" evidence="12"/>
<dbReference type="PANTHER" id="PTHR12360">
    <property type="entry name" value="NUCLEAR TRANSCRIPTION FACTOR, X-BOX BINDING 1 NFX1"/>
    <property type="match status" value="1"/>
</dbReference>
<evidence type="ECO:0000256" key="8">
    <source>
        <dbReference type="ARBA" id="ARBA00023163"/>
    </source>
</evidence>
<evidence type="ECO:0000256" key="10">
    <source>
        <dbReference type="SAM" id="MobiDB-lite"/>
    </source>
</evidence>
<dbReference type="RefSeq" id="XP_004039389.1">
    <property type="nucleotide sequence ID" value="XM_004039341.1"/>
</dbReference>
<dbReference type="Gene3D" id="3.10.110.10">
    <property type="entry name" value="Ubiquitin Conjugating Enzyme"/>
    <property type="match status" value="1"/>
</dbReference>
<dbReference type="SMART" id="SM00212">
    <property type="entry name" value="UBCc"/>
    <property type="match status" value="1"/>
</dbReference>
<feature type="compositionally biased region" description="Low complexity" evidence="10">
    <location>
        <begin position="801"/>
        <end position="819"/>
    </location>
</feature>
<evidence type="ECO:0000256" key="7">
    <source>
        <dbReference type="ARBA" id="ARBA00023015"/>
    </source>
</evidence>
<keyword evidence="12" id="KW-0378">Hydrolase</keyword>
<dbReference type="eggNOG" id="KOG0894">
    <property type="taxonomic scope" value="Eukaryota"/>
</dbReference>
<dbReference type="GO" id="GO:0005634">
    <property type="term" value="C:nucleus"/>
    <property type="evidence" value="ECO:0007669"/>
    <property type="project" value="UniProtKB-SubCell"/>
</dbReference>
<dbReference type="Pfam" id="PF00179">
    <property type="entry name" value="UQ_con"/>
    <property type="match status" value="1"/>
</dbReference>
<evidence type="ECO:0000256" key="6">
    <source>
        <dbReference type="ARBA" id="ARBA00022833"/>
    </source>
</evidence>
<evidence type="ECO:0000256" key="5">
    <source>
        <dbReference type="ARBA" id="ARBA00022771"/>
    </source>
</evidence>
<keyword evidence="3" id="KW-0479">Metal-binding</keyword>
<dbReference type="InterPro" id="IPR000608">
    <property type="entry name" value="UBC"/>
</dbReference>
<accession>G0QL29</accession>
<evidence type="ECO:0000256" key="9">
    <source>
        <dbReference type="ARBA" id="ARBA00023242"/>
    </source>
</evidence>
<dbReference type="InterPro" id="IPR034078">
    <property type="entry name" value="NFX1_fam"/>
</dbReference>
<gene>
    <name evidence="12" type="ORF">IMG5_024560</name>
</gene>
<evidence type="ECO:0000313" key="12">
    <source>
        <dbReference type="EMBL" id="EGR34085.1"/>
    </source>
</evidence>
<dbReference type="Pfam" id="PF01422">
    <property type="entry name" value="zf-NF-X1"/>
    <property type="match status" value="5"/>
</dbReference>
<dbReference type="GO" id="GO:0016874">
    <property type="term" value="F:ligase activity"/>
    <property type="evidence" value="ECO:0007669"/>
    <property type="project" value="UniProtKB-KW"/>
</dbReference>
<sequence>MKIQDTINRINKEYIRISRNQIENILAVPNPKNIFQWHFCIHGLKNCAFVGGYYHGILNLPPEYPLKPPTIKLITPNGRFAEGQNICTNFTSFHTEQWESSWNIEKMLIAIVSFMNDNEMSTGVVVTSEYEKNRLAKQSLIWNLKNNIDFKKYFKSFYKILNVPSNVFTFDEQQLNQYEKQVLGIQYYQGTCSKCEVSQQSTCYCGKKNQETLCGEENFSCNDVCGKSLDCGNHKCQQKCHKGLCTPCQLLPEDVDTCPCGQSSLLILAGGNFREKCTDPIPTCTSICNKPLSCNIHKCQNKCHEGECVKCEEYIEEICRCKQSKREIECFKLTLNKTLGKQYICDRICKKTKSCNVHKCNTPCCPVNKSNNDLQGIHLCLKVCEKKLSCGKHTCELFCHLGLCGKCPIKINEPISCICGKATLKPPQPCGTEPPECHFPCSREKPCGHPCHLNCHIDQCPPCEFKVEKKCRCGAAIVPNVSCSKEALCTIACGKPLSCGHKCEEVCHLGQCPKEGNCQKKCNKQRLFCGHKCIQTCHGQSECPKEPCKVEIVIKCKCGHREAFVECGTSDCVLDRSLACNDVCRNINRFARFYDNEKVFYPAVLVRFAKQNMLYLIKLEKKIESFIKNQEKELSLPFQNDTQKKVSVQNLLARHYHLNVQYYNHFNSPYFVIESTKDVCIPKCPLSEYCKKVEKGEIKSDVSPFQVSIRFIGVLAKNDPNFEQLDYILKDVQKEFYVEKEDRSIVVHFWDKQVAEVAQKKLYKSQSMYSNFSFEVNEKLLKEEQQLIVPPSDIIRRMKVQKQQQQQNDQGEDQINNQEFYIIDDDKDQKYENYYTRC</sequence>
<dbReference type="eggNOG" id="KOG1952">
    <property type="taxonomic scope" value="Eukaryota"/>
</dbReference>
<comment type="similarity">
    <text evidence="2">Belongs to the NFX1 family.</text>
</comment>
<reference evidence="12 13" key="1">
    <citation type="submission" date="2011-07" db="EMBL/GenBank/DDBJ databases">
        <authorList>
            <person name="Coyne R."/>
            <person name="Brami D."/>
            <person name="Johnson J."/>
            <person name="Hostetler J."/>
            <person name="Hannick L."/>
            <person name="Clark T."/>
            <person name="Cassidy-Hanley D."/>
            <person name="Inman J."/>
        </authorList>
    </citation>
    <scope>NUCLEOTIDE SEQUENCE [LARGE SCALE GENOMIC DNA]</scope>
    <source>
        <strain evidence="12 13">G5</strain>
    </source>
</reference>
<feature type="region of interest" description="Disordered" evidence="10">
    <location>
        <begin position="800"/>
        <end position="819"/>
    </location>
</feature>
<dbReference type="PANTHER" id="PTHR12360:SF12">
    <property type="entry name" value="TRANSCRIPTIONAL REPRESSOR NF-X1"/>
    <property type="match status" value="1"/>
</dbReference>
<dbReference type="InterPro" id="IPR016135">
    <property type="entry name" value="UBQ-conjugating_enzyme/RWD"/>
</dbReference>
<dbReference type="GO" id="GO:0008270">
    <property type="term" value="F:zinc ion binding"/>
    <property type="evidence" value="ECO:0007669"/>
    <property type="project" value="UniProtKB-KW"/>
</dbReference>
<dbReference type="PROSITE" id="PS50127">
    <property type="entry name" value="UBC_2"/>
    <property type="match status" value="1"/>
</dbReference>
<dbReference type="GO" id="GO:0000977">
    <property type="term" value="F:RNA polymerase II transcription regulatory region sequence-specific DNA binding"/>
    <property type="evidence" value="ECO:0007669"/>
    <property type="project" value="TreeGrafter"/>
</dbReference>
<dbReference type="AlphaFoldDB" id="G0QL29"/>
<keyword evidence="6" id="KW-0862">Zinc</keyword>